<accession>A0A171DL01</accession>
<sequence length="46" mass="4988">MTYTRARAGLSLLHTEIDPRFEGRGLGAALALPGARRVAAYSHPHE</sequence>
<reference evidence="2" key="2">
    <citation type="submission" date="2016-04" db="EMBL/GenBank/DDBJ databases">
        <title>Planomonospora sphaerica JCM9374 whole genome shotgun sequence.</title>
        <authorList>
            <person name="Suzuki T."/>
            <person name="Dohra H."/>
            <person name="Kodani S."/>
        </authorList>
    </citation>
    <scope>NUCLEOTIDE SEQUENCE [LARGE SCALE GENOMIC DNA]</scope>
    <source>
        <strain evidence="2">JCM 9374</strain>
    </source>
</reference>
<evidence type="ECO:0000313" key="1">
    <source>
        <dbReference type="EMBL" id="GAT69496.1"/>
    </source>
</evidence>
<gene>
    <name evidence="1" type="ORF">PS9374_05171</name>
</gene>
<dbReference type="STRING" id="161355.PS9374_05171"/>
<organism evidence="1 2">
    <name type="scientific">Planomonospora sphaerica</name>
    <dbReference type="NCBI Taxonomy" id="161355"/>
    <lineage>
        <taxon>Bacteria</taxon>
        <taxon>Bacillati</taxon>
        <taxon>Actinomycetota</taxon>
        <taxon>Actinomycetes</taxon>
        <taxon>Streptosporangiales</taxon>
        <taxon>Streptosporangiaceae</taxon>
        <taxon>Planomonospora</taxon>
    </lineage>
</organism>
<proteinExistence type="predicted"/>
<protein>
    <submittedName>
        <fullName evidence="1">Uncharacterized protein</fullName>
    </submittedName>
</protein>
<name>A0A171DL01_9ACTN</name>
<dbReference type="AlphaFoldDB" id="A0A171DL01"/>
<dbReference type="EMBL" id="BDCX01000013">
    <property type="protein sequence ID" value="GAT69496.1"/>
    <property type="molecule type" value="Genomic_DNA"/>
</dbReference>
<keyword evidence="2" id="KW-1185">Reference proteome</keyword>
<comment type="caution">
    <text evidence="1">The sequence shown here is derived from an EMBL/GenBank/DDBJ whole genome shotgun (WGS) entry which is preliminary data.</text>
</comment>
<evidence type="ECO:0000313" key="2">
    <source>
        <dbReference type="Proteomes" id="UP000077701"/>
    </source>
</evidence>
<reference evidence="1 2" key="1">
    <citation type="journal article" date="2016" name="Genome Announc.">
        <title>Draft Genome Sequence of Planomonospora sphaerica JCM9374, a Rare Actinomycete.</title>
        <authorList>
            <person name="Dohra H."/>
            <person name="Suzuki T."/>
            <person name="Inoue Y."/>
            <person name="Kodani S."/>
        </authorList>
    </citation>
    <scope>NUCLEOTIDE SEQUENCE [LARGE SCALE GENOMIC DNA]</scope>
    <source>
        <strain evidence="1 2">JCM 9374</strain>
    </source>
</reference>
<dbReference type="Proteomes" id="UP000077701">
    <property type="component" value="Unassembled WGS sequence"/>
</dbReference>